<evidence type="ECO:0000313" key="11">
    <source>
        <dbReference type="Proteomes" id="UP000661607"/>
    </source>
</evidence>
<evidence type="ECO:0000256" key="4">
    <source>
        <dbReference type="ARBA" id="ARBA00022525"/>
    </source>
</evidence>
<protein>
    <recommendedName>
        <fullName evidence="9">Subtilisin inhibitor domain-containing protein</fullName>
    </recommendedName>
</protein>
<evidence type="ECO:0000256" key="7">
    <source>
        <dbReference type="ARBA" id="ARBA00023157"/>
    </source>
</evidence>
<reference evidence="10 11" key="1">
    <citation type="submission" date="2020-10" db="EMBL/GenBank/DDBJ databases">
        <title>Sequencing the genomes of 1000 actinobacteria strains.</title>
        <authorList>
            <person name="Klenk H.-P."/>
        </authorList>
    </citation>
    <scope>NUCLEOTIDE SEQUENCE [LARGE SCALE GENOMIC DNA]</scope>
    <source>
        <strain evidence="10 11">DSM 43748</strain>
    </source>
</reference>
<evidence type="ECO:0000313" key="10">
    <source>
        <dbReference type="EMBL" id="MBE1563149.1"/>
    </source>
</evidence>
<dbReference type="SUPFAM" id="SSF55399">
    <property type="entry name" value="Subtilisin inhibitor"/>
    <property type="match status" value="1"/>
</dbReference>
<keyword evidence="7" id="KW-1015">Disulfide bond</keyword>
<keyword evidence="6 8" id="KW-0722">Serine protease inhibitor</keyword>
<dbReference type="InterPro" id="IPR000691">
    <property type="entry name" value="Prot_inh_I16_SSI"/>
</dbReference>
<evidence type="ECO:0000256" key="8">
    <source>
        <dbReference type="RuleBase" id="RU003471"/>
    </source>
</evidence>
<keyword evidence="5 8" id="KW-0646">Protease inhibitor</keyword>
<dbReference type="InterPro" id="IPR036819">
    <property type="entry name" value="Subtilisin_inhibitor-like_sf"/>
</dbReference>
<dbReference type="EMBL" id="JADBEF010000001">
    <property type="protein sequence ID" value="MBE1563149.1"/>
    <property type="molecule type" value="Genomic_DNA"/>
</dbReference>
<dbReference type="RefSeq" id="WP_192777777.1">
    <property type="nucleotide sequence ID" value="NZ_BAAASY010000004.1"/>
</dbReference>
<evidence type="ECO:0000256" key="1">
    <source>
        <dbReference type="ARBA" id="ARBA00004613"/>
    </source>
</evidence>
<comment type="subcellular location">
    <subcellularLocation>
        <location evidence="1">Secreted</location>
    </subcellularLocation>
</comment>
<evidence type="ECO:0000256" key="6">
    <source>
        <dbReference type="ARBA" id="ARBA00022900"/>
    </source>
</evidence>
<gene>
    <name evidence="10" type="ORF">H4W81_005928</name>
</gene>
<name>A0ABR9KMB0_9ACTN</name>
<sequence>MSAIETVAEPKRDARLQRMVLLSVDRRYVVLVCDTGQVHRSTHPKAQEACDALEAVGGTPSRLRPDGTVTCTMESDPVTATATGVWDRRLALYLRSFGNRCALRAATGPVYDF</sequence>
<dbReference type="PRINTS" id="PR00294">
    <property type="entry name" value="SSBTLNINHBTR"/>
</dbReference>
<keyword evidence="4" id="KW-0964">Secreted</keyword>
<evidence type="ECO:0000256" key="5">
    <source>
        <dbReference type="ARBA" id="ARBA00022690"/>
    </source>
</evidence>
<proteinExistence type="inferred from homology"/>
<dbReference type="InterPro" id="IPR023549">
    <property type="entry name" value="Subtilisin_inhibitor"/>
</dbReference>
<dbReference type="Proteomes" id="UP000661607">
    <property type="component" value="Unassembled WGS sequence"/>
</dbReference>
<comment type="similarity">
    <text evidence="2 8">Belongs to the protease inhibitor I16 (SSI) family.</text>
</comment>
<feature type="domain" description="Subtilisin inhibitor" evidence="9">
    <location>
        <begin position="26"/>
        <end position="99"/>
    </location>
</feature>
<evidence type="ECO:0000256" key="2">
    <source>
        <dbReference type="ARBA" id="ARBA00010472"/>
    </source>
</evidence>
<dbReference type="Pfam" id="PF00720">
    <property type="entry name" value="SSI"/>
    <property type="match status" value="1"/>
</dbReference>
<comment type="caution">
    <text evidence="10">The sequence shown here is derived from an EMBL/GenBank/DDBJ whole genome shotgun (WGS) entry which is preliminary data.</text>
</comment>
<dbReference type="Gene3D" id="3.30.350.10">
    <property type="entry name" value="Subtilisin inhibitor-like"/>
    <property type="match status" value="1"/>
</dbReference>
<evidence type="ECO:0000259" key="9">
    <source>
        <dbReference type="Pfam" id="PF00720"/>
    </source>
</evidence>
<accession>A0ABR9KMB0</accession>
<organism evidence="10 11">
    <name type="scientific">Nonomuraea africana</name>
    <dbReference type="NCBI Taxonomy" id="46171"/>
    <lineage>
        <taxon>Bacteria</taxon>
        <taxon>Bacillati</taxon>
        <taxon>Actinomycetota</taxon>
        <taxon>Actinomycetes</taxon>
        <taxon>Streptosporangiales</taxon>
        <taxon>Streptosporangiaceae</taxon>
        <taxon>Nonomuraea</taxon>
    </lineage>
</organism>
<keyword evidence="11" id="KW-1185">Reference proteome</keyword>
<comment type="subunit">
    <text evidence="3">Homodimer.</text>
</comment>
<evidence type="ECO:0000256" key="3">
    <source>
        <dbReference type="ARBA" id="ARBA00011738"/>
    </source>
</evidence>